<dbReference type="GO" id="GO:0051123">
    <property type="term" value="P:RNA polymerase II preinitiation complex assembly"/>
    <property type="evidence" value="ECO:0007669"/>
    <property type="project" value="TreeGrafter"/>
</dbReference>
<evidence type="ECO:0000313" key="10">
    <source>
        <dbReference type="EMBL" id="KAF9534139.1"/>
    </source>
</evidence>
<gene>
    <name evidence="10" type="ORF">CPB83DRAFT_803811</name>
</gene>
<evidence type="ECO:0000256" key="8">
    <source>
        <dbReference type="SAM" id="MobiDB-lite"/>
    </source>
</evidence>
<keyword evidence="11" id="KW-1185">Reference proteome</keyword>
<feature type="domain" description="Transcription initiation factor TFIID subunit 12" evidence="9">
    <location>
        <begin position="260"/>
        <end position="326"/>
    </location>
</feature>
<keyword evidence="5" id="KW-0539">Nucleus</keyword>
<evidence type="ECO:0000256" key="4">
    <source>
        <dbReference type="ARBA" id="ARBA00023163"/>
    </source>
</evidence>
<evidence type="ECO:0000256" key="2">
    <source>
        <dbReference type="ARBA" id="ARBA00007530"/>
    </source>
</evidence>
<dbReference type="Proteomes" id="UP000807306">
    <property type="component" value="Unassembled WGS sequence"/>
</dbReference>
<dbReference type="Gene3D" id="1.10.20.10">
    <property type="entry name" value="Histone, subunit A"/>
    <property type="match status" value="1"/>
</dbReference>
<protein>
    <recommendedName>
        <fullName evidence="6">TBP-associated factor 12</fullName>
    </recommendedName>
    <alternativeName>
        <fullName evidence="7">Transcription initiation factor TFIID subunit 12</fullName>
    </alternativeName>
</protein>
<dbReference type="InterPro" id="IPR037794">
    <property type="entry name" value="TAF12"/>
</dbReference>
<dbReference type="PANTHER" id="PTHR12264">
    <property type="entry name" value="TRANSCRIPTION INITIATION FACTOR TFIID SUBUNIT 12"/>
    <property type="match status" value="1"/>
</dbReference>
<name>A0A9P6JVQ6_9AGAR</name>
<feature type="compositionally biased region" description="Polar residues" evidence="8">
    <location>
        <begin position="188"/>
        <end position="203"/>
    </location>
</feature>
<evidence type="ECO:0000256" key="5">
    <source>
        <dbReference type="ARBA" id="ARBA00023242"/>
    </source>
</evidence>
<sequence>MSESTQPAASSSTSQTTNTGAAAAPTAGTASAASGQTASLVAEATPEIFNALRNLIMTQTGGPVSNDKVSNLLLANMTTLVSQGKLTQKQILLLKDYADSTRITTGAAPISAVTANTLKAAAGATTSTATGVAPGIKASTSSGSNTPATAPTPTTSSSTSTAHTTTNSNLPTLQSSVDFYPAISATLNTTNPGPVQWAQTRPTLTGGVPSGRLSGTPAQVARPLDDPSMLVGDDAGVANGANGGAGGKRRKSTPGDQSMRRTIQDLVASVDPNVKIEPEVEDLLLSIADEFIDSVTNFSCRLAKHRGGDALEVRDLQLHLERNHNIRIPGFASDETRISLSQNNLGALAAAVGGTGGGTGKKGAQGGNMTLRAQRLAQVQQAKREGKLM</sequence>
<keyword evidence="3" id="KW-0805">Transcription regulation</keyword>
<dbReference type="GO" id="GO:0046982">
    <property type="term" value="F:protein heterodimerization activity"/>
    <property type="evidence" value="ECO:0007669"/>
    <property type="project" value="InterPro"/>
</dbReference>
<comment type="similarity">
    <text evidence="2">Belongs to the TAF12 family.</text>
</comment>
<dbReference type="Pfam" id="PF03847">
    <property type="entry name" value="TFIID_20kDa"/>
    <property type="match status" value="1"/>
</dbReference>
<dbReference type="GO" id="GO:0005669">
    <property type="term" value="C:transcription factor TFIID complex"/>
    <property type="evidence" value="ECO:0007669"/>
    <property type="project" value="InterPro"/>
</dbReference>
<reference evidence="10" key="1">
    <citation type="submission" date="2020-11" db="EMBL/GenBank/DDBJ databases">
        <authorList>
            <consortium name="DOE Joint Genome Institute"/>
            <person name="Ahrendt S."/>
            <person name="Riley R."/>
            <person name="Andreopoulos W."/>
            <person name="Labutti K."/>
            <person name="Pangilinan J."/>
            <person name="Ruiz-Duenas F.J."/>
            <person name="Barrasa J.M."/>
            <person name="Sanchez-Garcia M."/>
            <person name="Camarero S."/>
            <person name="Miyauchi S."/>
            <person name="Serrano A."/>
            <person name="Linde D."/>
            <person name="Babiker R."/>
            <person name="Drula E."/>
            <person name="Ayuso-Fernandez I."/>
            <person name="Pacheco R."/>
            <person name="Padilla G."/>
            <person name="Ferreira P."/>
            <person name="Barriuso J."/>
            <person name="Kellner H."/>
            <person name="Castanera R."/>
            <person name="Alfaro M."/>
            <person name="Ramirez L."/>
            <person name="Pisabarro A.G."/>
            <person name="Kuo A."/>
            <person name="Tritt A."/>
            <person name="Lipzen A."/>
            <person name="He G."/>
            <person name="Yan M."/>
            <person name="Ng V."/>
            <person name="Cullen D."/>
            <person name="Martin F."/>
            <person name="Rosso M.-N."/>
            <person name="Henrissat B."/>
            <person name="Hibbett D."/>
            <person name="Martinez A.T."/>
            <person name="Grigoriev I.V."/>
        </authorList>
    </citation>
    <scope>NUCLEOTIDE SEQUENCE</scope>
    <source>
        <strain evidence="10">CBS 506.95</strain>
    </source>
</reference>
<dbReference type="GO" id="GO:0003677">
    <property type="term" value="F:DNA binding"/>
    <property type="evidence" value="ECO:0007669"/>
    <property type="project" value="TreeGrafter"/>
</dbReference>
<comment type="caution">
    <text evidence="10">The sequence shown here is derived from an EMBL/GenBank/DDBJ whole genome shotgun (WGS) entry which is preliminary data.</text>
</comment>
<dbReference type="EMBL" id="MU157826">
    <property type="protein sequence ID" value="KAF9534139.1"/>
    <property type="molecule type" value="Genomic_DNA"/>
</dbReference>
<evidence type="ECO:0000256" key="1">
    <source>
        <dbReference type="ARBA" id="ARBA00004123"/>
    </source>
</evidence>
<keyword evidence="4" id="KW-0804">Transcription</keyword>
<dbReference type="FunFam" id="1.10.20.10:FF:000011">
    <property type="entry name" value="Transcription initiation factor TFIID subunit 12"/>
    <property type="match status" value="1"/>
</dbReference>
<evidence type="ECO:0000259" key="9">
    <source>
        <dbReference type="Pfam" id="PF03847"/>
    </source>
</evidence>
<dbReference type="InterPro" id="IPR003228">
    <property type="entry name" value="TFIID_TAF12_dom"/>
</dbReference>
<proteinExistence type="inferred from homology"/>
<evidence type="ECO:0000256" key="6">
    <source>
        <dbReference type="ARBA" id="ARBA00075089"/>
    </source>
</evidence>
<evidence type="ECO:0000256" key="3">
    <source>
        <dbReference type="ARBA" id="ARBA00023015"/>
    </source>
</evidence>
<evidence type="ECO:0000256" key="7">
    <source>
        <dbReference type="ARBA" id="ARBA00093657"/>
    </source>
</evidence>
<dbReference type="OrthoDB" id="2193432at2759"/>
<dbReference type="SUPFAM" id="SSF47113">
    <property type="entry name" value="Histone-fold"/>
    <property type="match status" value="1"/>
</dbReference>
<evidence type="ECO:0000313" key="11">
    <source>
        <dbReference type="Proteomes" id="UP000807306"/>
    </source>
</evidence>
<feature type="region of interest" description="Disordered" evidence="8">
    <location>
        <begin position="188"/>
        <end position="216"/>
    </location>
</feature>
<dbReference type="GO" id="GO:0000124">
    <property type="term" value="C:SAGA complex"/>
    <property type="evidence" value="ECO:0007669"/>
    <property type="project" value="InterPro"/>
</dbReference>
<dbReference type="AlphaFoldDB" id="A0A9P6JVQ6"/>
<feature type="region of interest" description="Disordered" evidence="8">
    <location>
        <begin position="1"/>
        <end position="28"/>
    </location>
</feature>
<feature type="region of interest" description="Disordered" evidence="8">
    <location>
        <begin position="124"/>
        <end position="173"/>
    </location>
</feature>
<dbReference type="InterPro" id="IPR009072">
    <property type="entry name" value="Histone-fold"/>
</dbReference>
<organism evidence="10 11">
    <name type="scientific">Crepidotus variabilis</name>
    <dbReference type="NCBI Taxonomy" id="179855"/>
    <lineage>
        <taxon>Eukaryota</taxon>
        <taxon>Fungi</taxon>
        <taxon>Dikarya</taxon>
        <taxon>Basidiomycota</taxon>
        <taxon>Agaricomycotina</taxon>
        <taxon>Agaricomycetes</taxon>
        <taxon>Agaricomycetidae</taxon>
        <taxon>Agaricales</taxon>
        <taxon>Agaricineae</taxon>
        <taxon>Crepidotaceae</taxon>
        <taxon>Crepidotus</taxon>
    </lineage>
</organism>
<feature type="compositionally biased region" description="Low complexity" evidence="8">
    <location>
        <begin position="124"/>
        <end position="169"/>
    </location>
</feature>
<dbReference type="PANTHER" id="PTHR12264:SF21">
    <property type="entry name" value="TRANSCRIPTION INITIATION FACTOR TFIID SUBUNIT 12"/>
    <property type="match status" value="1"/>
</dbReference>
<accession>A0A9P6JVQ6</accession>
<dbReference type="CDD" id="cd07981">
    <property type="entry name" value="HFD_TAF12"/>
    <property type="match status" value="1"/>
</dbReference>
<feature type="region of interest" description="Disordered" evidence="8">
    <location>
        <begin position="235"/>
        <end position="259"/>
    </location>
</feature>
<dbReference type="GO" id="GO:0017025">
    <property type="term" value="F:TBP-class protein binding"/>
    <property type="evidence" value="ECO:0007669"/>
    <property type="project" value="TreeGrafter"/>
</dbReference>
<comment type="subcellular location">
    <subcellularLocation>
        <location evidence="1">Nucleus</location>
    </subcellularLocation>
</comment>